<evidence type="ECO:0000313" key="1">
    <source>
        <dbReference type="EMBL" id="KAI5672039.1"/>
    </source>
</evidence>
<evidence type="ECO:0000313" key="2">
    <source>
        <dbReference type="Proteomes" id="UP001060085"/>
    </source>
</evidence>
<proteinExistence type="predicted"/>
<keyword evidence="2" id="KW-1185">Reference proteome</keyword>
<name>A0ACC0BHI1_CATRO</name>
<sequence length="149" mass="16215">MSYLLILVITTFSYNRLGVGFVIGKQAVVSIFLAVSPYCYTPVRMGVVRRLGQESMVRMTVVRRRFRAPSTSFVGTALRYLQTTSEFFWRKNEENRKKAKGGGGAFVGGGAAAAAVPGGGAAAVEAPATEEKKEEKEEIDDDMGFSLFD</sequence>
<gene>
    <name evidence="1" type="ORF">M9H77_12403</name>
</gene>
<dbReference type="EMBL" id="CM044703">
    <property type="protein sequence ID" value="KAI5672039.1"/>
    <property type="molecule type" value="Genomic_DNA"/>
</dbReference>
<organism evidence="1 2">
    <name type="scientific">Catharanthus roseus</name>
    <name type="common">Madagascar periwinkle</name>
    <name type="synonym">Vinca rosea</name>
    <dbReference type="NCBI Taxonomy" id="4058"/>
    <lineage>
        <taxon>Eukaryota</taxon>
        <taxon>Viridiplantae</taxon>
        <taxon>Streptophyta</taxon>
        <taxon>Embryophyta</taxon>
        <taxon>Tracheophyta</taxon>
        <taxon>Spermatophyta</taxon>
        <taxon>Magnoliopsida</taxon>
        <taxon>eudicotyledons</taxon>
        <taxon>Gunneridae</taxon>
        <taxon>Pentapetalae</taxon>
        <taxon>asterids</taxon>
        <taxon>lamiids</taxon>
        <taxon>Gentianales</taxon>
        <taxon>Apocynaceae</taxon>
        <taxon>Rauvolfioideae</taxon>
        <taxon>Vinceae</taxon>
        <taxon>Catharanthinae</taxon>
        <taxon>Catharanthus</taxon>
    </lineage>
</organism>
<dbReference type="Proteomes" id="UP001060085">
    <property type="component" value="Linkage Group LG03"/>
</dbReference>
<comment type="caution">
    <text evidence="1">The sequence shown here is derived from an EMBL/GenBank/DDBJ whole genome shotgun (WGS) entry which is preliminary data.</text>
</comment>
<protein>
    <submittedName>
        <fullName evidence="1">Uncharacterized protein</fullName>
    </submittedName>
</protein>
<accession>A0ACC0BHI1</accession>
<reference evidence="2" key="1">
    <citation type="journal article" date="2023" name="Nat. Plants">
        <title>Single-cell RNA sequencing provides a high-resolution roadmap for understanding the multicellular compartmentation of specialized metabolism.</title>
        <authorList>
            <person name="Sun S."/>
            <person name="Shen X."/>
            <person name="Li Y."/>
            <person name="Li Y."/>
            <person name="Wang S."/>
            <person name="Li R."/>
            <person name="Zhang H."/>
            <person name="Shen G."/>
            <person name="Guo B."/>
            <person name="Wei J."/>
            <person name="Xu J."/>
            <person name="St-Pierre B."/>
            <person name="Chen S."/>
            <person name="Sun C."/>
        </authorList>
    </citation>
    <scope>NUCLEOTIDE SEQUENCE [LARGE SCALE GENOMIC DNA]</scope>
</reference>